<protein>
    <recommendedName>
        <fullName evidence="2">GxxExxY protein</fullName>
    </recommendedName>
</protein>
<organism evidence="1">
    <name type="scientific">uncultured Phycisphaerae bacterium</name>
    <dbReference type="NCBI Taxonomy" id="904963"/>
    <lineage>
        <taxon>Bacteria</taxon>
        <taxon>Pseudomonadati</taxon>
        <taxon>Planctomycetota</taxon>
        <taxon>Phycisphaerae</taxon>
        <taxon>environmental samples</taxon>
    </lineage>
</organism>
<dbReference type="NCBIfam" id="TIGR04256">
    <property type="entry name" value="GxxExxY"/>
    <property type="match status" value="1"/>
</dbReference>
<dbReference type="EMBL" id="CADCUQ010000089">
    <property type="protein sequence ID" value="CAA9376369.1"/>
    <property type="molecule type" value="Genomic_DNA"/>
</dbReference>
<name>A0A6J4N2N9_9BACT</name>
<reference evidence="1" key="1">
    <citation type="submission" date="2020-02" db="EMBL/GenBank/DDBJ databases">
        <authorList>
            <person name="Meier V. D."/>
        </authorList>
    </citation>
    <scope>NUCLEOTIDE SEQUENCE</scope>
    <source>
        <strain evidence="1">AVDCRST_MAG64</strain>
    </source>
</reference>
<sequence>MKTGSPRRREDAKEDQMYGETMPAEVERIAAAVVDSAYKVHLKFGPGLLESVYEACLARELRRRGFFVERQVPVPIIYEGEELDEAFRIDIRVNRLVVVEVKAVEAMLPVFAAQAKTYLKLTGHPLALLINFNVPLIKEGIRRIVLTENLKQQLNLP</sequence>
<dbReference type="InterPro" id="IPR026350">
    <property type="entry name" value="GxxExxY"/>
</dbReference>
<gene>
    <name evidence="1" type="ORF">AVDCRST_MAG64-482</name>
</gene>
<evidence type="ECO:0008006" key="2">
    <source>
        <dbReference type="Google" id="ProtNLM"/>
    </source>
</evidence>
<accession>A0A6J4N2N9</accession>
<evidence type="ECO:0000313" key="1">
    <source>
        <dbReference type="EMBL" id="CAA9376369.1"/>
    </source>
</evidence>
<dbReference type="AlphaFoldDB" id="A0A6J4N2N9"/>
<proteinExistence type="predicted"/>
<dbReference type="Pfam" id="PF13366">
    <property type="entry name" value="PDDEXK_3"/>
    <property type="match status" value="1"/>
</dbReference>